<evidence type="ECO:0000313" key="2">
    <source>
        <dbReference type="EMBL" id="CAK74529.1"/>
    </source>
</evidence>
<dbReference type="SMART" id="SM00367">
    <property type="entry name" value="LRR_CC"/>
    <property type="match status" value="5"/>
</dbReference>
<dbReference type="EMBL" id="CT868185">
    <property type="protein sequence ID" value="CAK74529.1"/>
    <property type="molecule type" value="Genomic_DNA"/>
</dbReference>
<dbReference type="GO" id="GO:0019005">
    <property type="term" value="C:SCF ubiquitin ligase complex"/>
    <property type="evidence" value="ECO:0000318"/>
    <property type="project" value="GO_Central"/>
</dbReference>
<dbReference type="GeneID" id="5027711"/>
<dbReference type="Proteomes" id="UP000000600">
    <property type="component" value="Unassembled WGS sequence"/>
</dbReference>
<dbReference type="PANTHER" id="PTHR13318:SF105">
    <property type="entry name" value="F-BOX_LRR-REPEAT PROTEIN 3"/>
    <property type="match status" value="1"/>
</dbReference>
<dbReference type="SUPFAM" id="SSF52047">
    <property type="entry name" value="RNI-like"/>
    <property type="match status" value="1"/>
</dbReference>
<evidence type="ECO:0000259" key="1">
    <source>
        <dbReference type="Pfam" id="PF25372"/>
    </source>
</evidence>
<dbReference type="PANTHER" id="PTHR13318">
    <property type="entry name" value="PARTNER OF PAIRED, ISOFORM B-RELATED"/>
    <property type="match status" value="1"/>
</dbReference>
<dbReference type="GO" id="GO:0031146">
    <property type="term" value="P:SCF-dependent proteasomal ubiquitin-dependent protein catabolic process"/>
    <property type="evidence" value="ECO:0000318"/>
    <property type="project" value="GO_Central"/>
</dbReference>
<evidence type="ECO:0000313" key="3">
    <source>
        <dbReference type="Proteomes" id="UP000000600"/>
    </source>
</evidence>
<dbReference type="STRING" id="5888.A0CUR2"/>
<dbReference type="KEGG" id="ptm:GSPATT00010730001"/>
<dbReference type="RefSeq" id="XP_001441926.1">
    <property type="nucleotide sequence ID" value="XM_001441889.1"/>
</dbReference>
<dbReference type="InterPro" id="IPR032675">
    <property type="entry name" value="LRR_dom_sf"/>
</dbReference>
<dbReference type="AlphaFoldDB" id="A0CUR2"/>
<sequence>MKNDKEFSIKETVNKNIERVQFPAFNQHSSLLGWCSMNYPRVLQNPQFMPKPKPKEYDDNLDFLYQKRKKVLLKFQNQEQQNNQLIKPFTNYQLTKEAVIPEDVGVPPPGFKKTLKQLTTAKPESKALIYNQTYKDYDPYLNIKPINSQFKQEQNENFTRNIRQVGDVVYNQSYENEDIRHLKKLPNSILSEQNLQEVLTPKLRFLNLHNHTWLKMEQISKIGYFAINLEEIVLSNTDLEDDILMELAKSCKNLKYIDVSSCQKLTEIGIRNFLDFTSKYLQGFKCASNLQSITDYSLEPLQNAPLLQRINISFCNNLTSNFTKYLLQSGCRLQELQIATVENLQADLLSDLISRSKVDMELLDVSFIPTKDISDSVISATSLCTNIHTLILSGSTNISDSSVGRLSSLHKLKQLKLGGIQYLADNTLVYIAQSCNKLEMLELNNCSKLGEQGLEGILKALPNLQVISINFTPEISDAFLQEKRNEYPKVNIIRTINKMTDPKDDGLRMPLPLESVVMQRPKKKKKK</sequence>
<feature type="domain" description="F-box/LRR-repeat protein 15-like leucin rich repeat" evidence="1">
    <location>
        <begin position="327"/>
        <end position="477"/>
    </location>
</feature>
<dbReference type="Pfam" id="PF25372">
    <property type="entry name" value="DUF7885"/>
    <property type="match status" value="1"/>
</dbReference>
<dbReference type="InterPro" id="IPR057207">
    <property type="entry name" value="FBXL15_LRR"/>
</dbReference>
<dbReference type="FunFam" id="3.80.10.10:FF:002291">
    <property type="entry name" value="Uncharacterized protein"/>
    <property type="match status" value="1"/>
</dbReference>
<organism evidence="2 3">
    <name type="scientific">Paramecium tetraurelia</name>
    <dbReference type="NCBI Taxonomy" id="5888"/>
    <lineage>
        <taxon>Eukaryota</taxon>
        <taxon>Sar</taxon>
        <taxon>Alveolata</taxon>
        <taxon>Ciliophora</taxon>
        <taxon>Intramacronucleata</taxon>
        <taxon>Oligohymenophorea</taxon>
        <taxon>Peniculida</taxon>
        <taxon>Parameciidae</taxon>
        <taxon>Paramecium</taxon>
    </lineage>
</organism>
<accession>A0CUR2</accession>
<protein>
    <recommendedName>
        <fullName evidence="1">F-box/LRR-repeat protein 15-like leucin rich repeat domain-containing protein</fullName>
    </recommendedName>
</protein>
<name>A0CUR2_PARTE</name>
<proteinExistence type="predicted"/>
<dbReference type="HOGENOM" id="CLU_538076_0_0_1"/>
<keyword evidence="3" id="KW-1185">Reference proteome</keyword>
<gene>
    <name evidence="2" type="ORF">GSPATT00010730001</name>
</gene>
<dbReference type="OrthoDB" id="550575at2759"/>
<dbReference type="eggNOG" id="KOG1947">
    <property type="taxonomic scope" value="Eukaryota"/>
</dbReference>
<dbReference type="Gene3D" id="3.80.10.10">
    <property type="entry name" value="Ribonuclease Inhibitor"/>
    <property type="match status" value="2"/>
</dbReference>
<dbReference type="OMA" id="IYLAQSC"/>
<dbReference type="InterPro" id="IPR006553">
    <property type="entry name" value="Leu-rich_rpt_Cys-con_subtyp"/>
</dbReference>
<reference evidence="2 3" key="1">
    <citation type="journal article" date="2006" name="Nature">
        <title>Global trends of whole-genome duplications revealed by the ciliate Paramecium tetraurelia.</title>
        <authorList>
            <consortium name="Genoscope"/>
            <person name="Aury J.-M."/>
            <person name="Jaillon O."/>
            <person name="Duret L."/>
            <person name="Noel B."/>
            <person name="Jubin C."/>
            <person name="Porcel B.M."/>
            <person name="Segurens B."/>
            <person name="Daubin V."/>
            <person name="Anthouard V."/>
            <person name="Aiach N."/>
            <person name="Arnaiz O."/>
            <person name="Billaut A."/>
            <person name="Beisson J."/>
            <person name="Blanc I."/>
            <person name="Bouhouche K."/>
            <person name="Camara F."/>
            <person name="Duharcourt S."/>
            <person name="Guigo R."/>
            <person name="Gogendeau D."/>
            <person name="Katinka M."/>
            <person name="Keller A.-M."/>
            <person name="Kissmehl R."/>
            <person name="Klotz C."/>
            <person name="Koll F."/>
            <person name="Le Moue A."/>
            <person name="Lepere C."/>
            <person name="Malinsky S."/>
            <person name="Nowacki M."/>
            <person name="Nowak J.K."/>
            <person name="Plattner H."/>
            <person name="Poulain J."/>
            <person name="Ruiz F."/>
            <person name="Serrano V."/>
            <person name="Zagulski M."/>
            <person name="Dessen P."/>
            <person name="Betermier M."/>
            <person name="Weissenbach J."/>
            <person name="Scarpelli C."/>
            <person name="Schachter V."/>
            <person name="Sperling L."/>
            <person name="Meyer E."/>
            <person name="Cohen J."/>
            <person name="Wincker P."/>
        </authorList>
    </citation>
    <scope>NUCLEOTIDE SEQUENCE [LARGE SCALE GENOMIC DNA]</scope>
    <source>
        <strain evidence="2 3">Stock d4-2</strain>
    </source>
</reference>
<dbReference type="InParanoid" id="A0CUR2"/>